<name>A0A1Y0IGW2_9GAMM</name>
<keyword evidence="4" id="KW-1185">Reference proteome</keyword>
<dbReference type="InterPro" id="IPR036568">
    <property type="entry name" value="GGCT-like_sf"/>
</dbReference>
<dbReference type="PANTHER" id="PTHR12192:SF2">
    <property type="entry name" value="GLUTATHIONE-SPECIFIC GAMMA-GLUTAMYLCYCLOTRANSFERASE 2"/>
    <property type="match status" value="1"/>
</dbReference>
<dbReference type="InterPro" id="IPR013024">
    <property type="entry name" value="GGCT-like"/>
</dbReference>
<reference evidence="3 4" key="1">
    <citation type="submission" date="2017-05" db="EMBL/GenBank/DDBJ databases">
        <title>Genomic insights into alkan degradation activity of Oleiphilus messinensis.</title>
        <authorList>
            <person name="Kozyavkin S.A."/>
            <person name="Slesarev A.I."/>
            <person name="Golyshin P.N."/>
            <person name="Korzhenkov A."/>
            <person name="Golyshina O.N."/>
            <person name="Toshchakov S.V."/>
        </authorList>
    </citation>
    <scope>NUCLEOTIDE SEQUENCE [LARGE SCALE GENOMIC DNA]</scope>
    <source>
        <strain evidence="3 4">ME102</strain>
    </source>
</reference>
<sequence length="192" mass="21604">MCSANTIAENQKNNHFANADRVWLFAYGSLIYKVDFPYLERKPAYIQHYSRRFWQGSHDHRGTPDAPGRVVTLIQEQEARCGGMAYCITPEVFTHLDHREKNGYLRVKLAVHFSPHEQLEGLVYIAPEHNSAFLGAAPIAQIAKQIAFSSGPSGRNSDYVLQLASALGELEVQDEHVFAVADQVRAYLDCEP</sequence>
<evidence type="ECO:0000313" key="3">
    <source>
        <dbReference type="EMBL" id="ARU58624.1"/>
    </source>
</evidence>
<keyword evidence="2" id="KW-0456">Lyase</keyword>
<dbReference type="AlphaFoldDB" id="A0A1Y0IGW2"/>
<dbReference type="Proteomes" id="UP000196027">
    <property type="component" value="Chromosome"/>
</dbReference>
<dbReference type="KEGG" id="ome:OLMES_4629"/>
<protein>
    <recommendedName>
        <fullName evidence="1">glutathione-specific gamma-glutamylcyclotransferase</fullName>
        <ecNumber evidence="1">4.3.2.7</ecNumber>
    </recommendedName>
</protein>
<dbReference type="EMBL" id="CP021425">
    <property type="protein sequence ID" value="ARU58624.1"/>
    <property type="molecule type" value="Genomic_DNA"/>
</dbReference>
<proteinExistence type="predicted"/>
<dbReference type="EC" id="4.3.2.7" evidence="1"/>
<evidence type="ECO:0000313" key="4">
    <source>
        <dbReference type="Proteomes" id="UP000196027"/>
    </source>
</evidence>
<dbReference type="GO" id="GO:0006751">
    <property type="term" value="P:glutathione catabolic process"/>
    <property type="evidence" value="ECO:0007669"/>
    <property type="project" value="InterPro"/>
</dbReference>
<dbReference type="PANTHER" id="PTHR12192">
    <property type="entry name" value="CATION TRANSPORT PROTEIN CHAC-RELATED"/>
    <property type="match status" value="1"/>
</dbReference>
<dbReference type="Gene3D" id="3.10.490.10">
    <property type="entry name" value="Gamma-glutamyl cyclotransferase-like"/>
    <property type="match status" value="1"/>
</dbReference>
<accession>A0A1Y0IGW2</accession>
<dbReference type="GO" id="GO:0005737">
    <property type="term" value="C:cytoplasm"/>
    <property type="evidence" value="ECO:0007669"/>
    <property type="project" value="TreeGrafter"/>
</dbReference>
<evidence type="ECO:0000256" key="1">
    <source>
        <dbReference type="ARBA" id="ARBA00012344"/>
    </source>
</evidence>
<evidence type="ECO:0000256" key="2">
    <source>
        <dbReference type="ARBA" id="ARBA00023239"/>
    </source>
</evidence>
<organism evidence="3 4">
    <name type="scientific">Oleiphilus messinensis</name>
    <dbReference type="NCBI Taxonomy" id="141451"/>
    <lineage>
        <taxon>Bacteria</taxon>
        <taxon>Pseudomonadati</taxon>
        <taxon>Pseudomonadota</taxon>
        <taxon>Gammaproteobacteria</taxon>
        <taxon>Oceanospirillales</taxon>
        <taxon>Oleiphilaceae</taxon>
        <taxon>Oleiphilus</taxon>
    </lineage>
</organism>
<gene>
    <name evidence="3" type="ORF">OLMES_4629</name>
</gene>
<dbReference type="SUPFAM" id="SSF110857">
    <property type="entry name" value="Gamma-glutamyl cyclotransferase-like"/>
    <property type="match status" value="1"/>
</dbReference>
<dbReference type="Pfam" id="PF04752">
    <property type="entry name" value="ChaC"/>
    <property type="match status" value="1"/>
</dbReference>
<dbReference type="InterPro" id="IPR006840">
    <property type="entry name" value="ChaC"/>
</dbReference>
<dbReference type="CDD" id="cd06661">
    <property type="entry name" value="GGCT_like"/>
    <property type="match status" value="1"/>
</dbReference>
<dbReference type="GO" id="GO:0061928">
    <property type="term" value="F:glutathione specific gamma-glutamylcyclotransferase activity"/>
    <property type="evidence" value="ECO:0007669"/>
    <property type="project" value="UniProtKB-EC"/>
</dbReference>